<dbReference type="AlphaFoldDB" id="A0A9P5NEF7"/>
<gene>
    <name evidence="2" type="ORF">CPB84DRAFT_1688127</name>
</gene>
<dbReference type="PANTHER" id="PTHR15715:SF37">
    <property type="entry name" value="LD47843P"/>
    <property type="match status" value="1"/>
</dbReference>
<dbReference type="PANTHER" id="PTHR15715">
    <property type="entry name" value="CENTROSOMAL PROTEIN OF 170 KDA"/>
    <property type="match status" value="1"/>
</dbReference>
<evidence type="ECO:0000313" key="2">
    <source>
        <dbReference type="EMBL" id="KAF8878974.1"/>
    </source>
</evidence>
<dbReference type="InterPro" id="IPR000253">
    <property type="entry name" value="FHA_dom"/>
</dbReference>
<dbReference type="Pfam" id="PF00498">
    <property type="entry name" value="FHA"/>
    <property type="match status" value="1"/>
</dbReference>
<dbReference type="InterPro" id="IPR051176">
    <property type="entry name" value="Cent_Immune-Sig_Mod"/>
</dbReference>
<reference evidence="2" key="1">
    <citation type="submission" date="2020-11" db="EMBL/GenBank/DDBJ databases">
        <authorList>
            <consortium name="DOE Joint Genome Institute"/>
            <person name="Ahrendt S."/>
            <person name="Riley R."/>
            <person name="Andreopoulos W."/>
            <person name="LaButti K."/>
            <person name="Pangilinan J."/>
            <person name="Ruiz-duenas F.J."/>
            <person name="Barrasa J.M."/>
            <person name="Sanchez-Garcia M."/>
            <person name="Camarero S."/>
            <person name="Miyauchi S."/>
            <person name="Serrano A."/>
            <person name="Linde D."/>
            <person name="Babiker R."/>
            <person name="Drula E."/>
            <person name="Ayuso-Fernandez I."/>
            <person name="Pacheco R."/>
            <person name="Padilla G."/>
            <person name="Ferreira P."/>
            <person name="Barriuso J."/>
            <person name="Kellner H."/>
            <person name="Castanera R."/>
            <person name="Alfaro M."/>
            <person name="Ramirez L."/>
            <person name="Pisabarro A.G."/>
            <person name="Kuo A."/>
            <person name="Tritt A."/>
            <person name="Lipzen A."/>
            <person name="He G."/>
            <person name="Yan M."/>
            <person name="Ng V."/>
            <person name="Cullen D."/>
            <person name="Martin F."/>
            <person name="Rosso M.-N."/>
            <person name="Henrissat B."/>
            <person name="Hibbett D."/>
            <person name="Martinez A.T."/>
            <person name="Grigoriev I.V."/>
        </authorList>
    </citation>
    <scope>NUCLEOTIDE SEQUENCE</scope>
    <source>
        <strain evidence="2">AH 44721</strain>
    </source>
</reference>
<dbReference type="Gene3D" id="2.60.200.20">
    <property type="match status" value="1"/>
</dbReference>
<dbReference type="InterPro" id="IPR008984">
    <property type="entry name" value="SMAD_FHA_dom_sf"/>
</dbReference>
<evidence type="ECO:0000313" key="3">
    <source>
        <dbReference type="Proteomes" id="UP000724874"/>
    </source>
</evidence>
<dbReference type="OrthoDB" id="687730at2759"/>
<feature type="non-terminal residue" evidence="2">
    <location>
        <position position="1"/>
    </location>
</feature>
<accession>A0A9P5NEF7</accession>
<dbReference type="GO" id="GO:0005737">
    <property type="term" value="C:cytoplasm"/>
    <property type="evidence" value="ECO:0007669"/>
    <property type="project" value="TreeGrafter"/>
</dbReference>
<organism evidence="2 3">
    <name type="scientific">Gymnopilus junonius</name>
    <name type="common">Spectacular rustgill mushroom</name>
    <name type="synonym">Gymnopilus spectabilis subsp. junonius</name>
    <dbReference type="NCBI Taxonomy" id="109634"/>
    <lineage>
        <taxon>Eukaryota</taxon>
        <taxon>Fungi</taxon>
        <taxon>Dikarya</taxon>
        <taxon>Basidiomycota</taxon>
        <taxon>Agaricomycotina</taxon>
        <taxon>Agaricomycetes</taxon>
        <taxon>Agaricomycetidae</taxon>
        <taxon>Agaricales</taxon>
        <taxon>Agaricineae</taxon>
        <taxon>Hymenogastraceae</taxon>
        <taxon>Gymnopilus</taxon>
    </lineage>
</organism>
<name>A0A9P5NEF7_GYMJU</name>
<dbReference type="SUPFAM" id="SSF49879">
    <property type="entry name" value="SMAD/FHA domain"/>
    <property type="match status" value="1"/>
</dbReference>
<dbReference type="PROSITE" id="PS50006">
    <property type="entry name" value="FHA_DOMAIN"/>
    <property type="match status" value="1"/>
</dbReference>
<sequence length="83" mass="9175">KSSQVYINDMKSSNGTFIDGKQLSSEGQESEPFELKGDDIDEFGIDIVGEDNEMVIHHKITACVICMFNEQGAHIDDSYDGNS</sequence>
<evidence type="ECO:0000259" key="1">
    <source>
        <dbReference type="PROSITE" id="PS50006"/>
    </source>
</evidence>
<protein>
    <recommendedName>
        <fullName evidence="1">FHA domain-containing protein</fullName>
    </recommendedName>
</protein>
<comment type="caution">
    <text evidence="2">The sequence shown here is derived from an EMBL/GenBank/DDBJ whole genome shotgun (WGS) entry which is preliminary data.</text>
</comment>
<dbReference type="Proteomes" id="UP000724874">
    <property type="component" value="Unassembled WGS sequence"/>
</dbReference>
<feature type="domain" description="FHA" evidence="1">
    <location>
        <begin position="1"/>
        <end position="23"/>
    </location>
</feature>
<keyword evidence="3" id="KW-1185">Reference proteome</keyword>
<proteinExistence type="predicted"/>
<dbReference type="EMBL" id="JADNYJ010000153">
    <property type="protein sequence ID" value="KAF8878974.1"/>
    <property type="molecule type" value="Genomic_DNA"/>
</dbReference>